<reference evidence="2" key="1">
    <citation type="submission" date="2021-01" db="EMBL/GenBank/DDBJ databases">
        <authorList>
            <consortium name="Genoscope - CEA"/>
            <person name="William W."/>
        </authorList>
    </citation>
    <scope>NUCLEOTIDE SEQUENCE</scope>
</reference>
<gene>
    <name evidence="2" type="ORF">PSON_ATCC_30995.1.T0390279</name>
</gene>
<dbReference type="Proteomes" id="UP000692954">
    <property type="component" value="Unassembled WGS sequence"/>
</dbReference>
<keyword evidence="1" id="KW-0812">Transmembrane</keyword>
<evidence type="ECO:0000313" key="2">
    <source>
        <dbReference type="EMBL" id="CAD8079767.1"/>
    </source>
</evidence>
<sequence length="187" mass="22245">MIGDQDKIQFISESNRQDKKESKSDFSLMNKNNQLNNFIYFGVILTFTCIIMLLFWNVNKQNNYIQPKYIEFHKQNAHLILVSQEEVSNCNQTVLNEKTLVFVSNQIVKDDIKHCINHLQSQFSDILLIVYNAIQESILKENYKNVIQYYLSNKELTIRNQKIKKKENLEEYEQIEVIVQIINNNFK</sequence>
<organism evidence="2 3">
    <name type="scientific">Paramecium sonneborni</name>
    <dbReference type="NCBI Taxonomy" id="65129"/>
    <lineage>
        <taxon>Eukaryota</taxon>
        <taxon>Sar</taxon>
        <taxon>Alveolata</taxon>
        <taxon>Ciliophora</taxon>
        <taxon>Intramacronucleata</taxon>
        <taxon>Oligohymenophorea</taxon>
        <taxon>Peniculida</taxon>
        <taxon>Parameciidae</taxon>
        <taxon>Paramecium</taxon>
    </lineage>
</organism>
<dbReference type="EMBL" id="CAJJDN010000039">
    <property type="protein sequence ID" value="CAD8079767.1"/>
    <property type="molecule type" value="Genomic_DNA"/>
</dbReference>
<feature type="transmembrane region" description="Helical" evidence="1">
    <location>
        <begin position="38"/>
        <end position="58"/>
    </location>
</feature>
<keyword evidence="1" id="KW-0472">Membrane</keyword>
<evidence type="ECO:0000313" key="3">
    <source>
        <dbReference type="Proteomes" id="UP000692954"/>
    </source>
</evidence>
<evidence type="ECO:0008006" key="4">
    <source>
        <dbReference type="Google" id="ProtNLM"/>
    </source>
</evidence>
<proteinExistence type="predicted"/>
<accession>A0A8S1MH68</accession>
<name>A0A8S1MH68_9CILI</name>
<comment type="caution">
    <text evidence="2">The sequence shown here is derived from an EMBL/GenBank/DDBJ whole genome shotgun (WGS) entry which is preliminary data.</text>
</comment>
<protein>
    <recommendedName>
        <fullName evidence="4">Transmembrane protein</fullName>
    </recommendedName>
</protein>
<keyword evidence="3" id="KW-1185">Reference proteome</keyword>
<evidence type="ECO:0000256" key="1">
    <source>
        <dbReference type="SAM" id="Phobius"/>
    </source>
</evidence>
<keyword evidence="1" id="KW-1133">Transmembrane helix</keyword>
<dbReference type="AlphaFoldDB" id="A0A8S1MH68"/>